<feature type="transmembrane region" description="Helical" evidence="9">
    <location>
        <begin position="235"/>
        <end position="257"/>
    </location>
</feature>
<dbReference type="EMBL" id="UHJJ01000002">
    <property type="protein sequence ID" value="SUQ13248.1"/>
    <property type="molecule type" value="Genomic_DNA"/>
</dbReference>
<dbReference type="PROSITE" id="PS00211">
    <property type="entry name" value="ABC_TRANSPORTER_1"/>
    <property type="match status" value="1"/>
</dbReference>
<keyword evidence="3" id="KW-1003">Cell membrane</keyword>
<reference evidence="13" key="1">
    <citation type="submission" date="2017-07" db="EMBL/GenBank/DDBJ databases">
        <authorList>
            <person name="Varghese N."/>
            <person name="Submissions S."/>
        </authorList>
    </citation>
    <scope>NUCLEOTIDE SEQUENCE [LARGE SCALE GENOMIC DNA]</scope>
    <source>
        <strain evidence="13">NLAE-zl-C134</strain>
    </source>
</reference>
<dbReference type="GO" id="GO:0005886">
    <property type="term" value="C:plasma membrane"/>
    <property type="evidence" value="ECO:0007669"/>
    <property type="project" value="UniProtKB-SubCell"/>
</dbReference>
<evidence type="ECO:0000256" key="8">
    <source>
        <dbReference type="ARBA" id="ARBA00023136"/>
    </source>
</evidence>
<dbReference type="InterPro" id="IPR036640">
    <property type="entry name" value="ABC1_TM_sf"/>
</dbReference>
<evidence type="ECO:0000313" key="13">
    <source>
        <dbReference type="Proteomes" id="UP000254051"/>
    </source>
</evidence>
<keyword evidence="5" id="KW-0547">Nucleotide-binding</keyword>
<evidence type="ECO:0000256" key="7">
    <source>
        <dbReference type="ARBA" id="ARBA00022989"/>
    </source>
</evidence>
<dbReference type="AlphaFoldDB" id="A0A316A2B3"/>
<dbReference type="SUPFAM" id="SSF52540">
    <property type="entry name" value="P-loop containing nucleoside triphosphate hydrolases"/>
    <property type="match status" value="1"/>
</dbReference>
<dbReference type="InterPro" id="IPR011527">
    <property type="entry name" value="ABC1_TM_dom"/>
</dbReference>
<dbReference type="InterPro" id="IPR003439">
    <property type="entry name" value="ABC_transporter-like_ATP-bd"/>
</dbReference>
<proteinExistence type="predicted"/>
<dbReference type="InterPro" id="IPR017871">
    <property type="entry name" value="ABC_transporter-like_CS"/>
</dbReference>
<evidence type="ECO:0000256" key="5">
    <source>
        <dbReference type="ARBA" id="ARBA00022741"/>
    </source>
</evidence>
<feature type="transmembrane region" description="Helical" evidence="9">
    <location>
        <begin position="51"/>
        <end position="76"/>
    </location>
</feature>
<dbReference type="Pfam" id="PF00664">
    <property type="entry name" value="ABC_membrane"/>
    <property type="match status" value="1"/>
</dbReference>
<name>A0A316A2B3_9FIRM</name>
<dbReference type="PANTHER" id="PTHR43394:SF1">
    <property type="entry name" value="ATP-BINDING CASSETTE SUB-FAMILY B MEMBER 10, MITOCHONDRIAL"/>
    <property type="match status" value="1"/>
</dbReference>
<organism evidence="12 13">
    <name type="scientific">Faecalicatena contorta</name>
    <dbReference type="NCBI Taxonomy" id="39482"/>
    <lineage>
        <taxon>Bacteria</taxon>
        <taxon>Bacillati</taxon>
        <taxon>Bacillota</taxon>
        <taxon>Clostridia</taxon>
        <taxon>Lachnospirales</taxon>
        <taxon>Lachnospiraceae</taxon>
        <taxon>Faecalicatena</taxon>
    </lineage>
</organism>
<evidence type="ECO:0000313" key="12">
    <source>
        <dbReference type="EMBL" id="SUQ13248.1"/>
    </source>
</evidence>
<dbReference type="FunFam" id="3.40.50.300:FF:000854">
    <property type="entry name" value="Multidrug ABC transporter ATP-binding protein"/>
    <property type="match status" value="1"/>
</dbReference>
<dbReference type="InterPro" id="IPR003593">
    <property type="entry name" value="AAA+_ATPase"/>
</dbReference>
<dbReference type="Pfam" id="PF00005">
    <property type="entry name" value="ABC_tran"/>
    <property type="match status" value="1"/>
</dbReference>
<evidence type="ECO:0000259" key="10">
    <source>
        <dbReference type="PROSITE" id="PS50893"/>
    </source>
</evidence>
<evidence type="ECO:0000256" key="9">
    <source>
        <dbReference type="SAM" id="Phobius"/>
    </source>
</evidence>
<feature type="transmembrane region" description="Helical" evidence="9">
    <location>
        <begin position="155"/>
        <end position="174"/>
    </location>
</feature>
<dbReference type="Gene3D" id="3.40.50.300">
    <property type="entry name" value="P-loop containing nucleotide triphosphate hydrolases"/>
    <property type="match status" value="1"/>
</dbReference>
<keyword evidence="2" id="KW-0813">Transport</keyword>
<evidence type="ECO:0000256" key="3">
    <source>
        <dbReference type="ARBA" id="ARBA00022475"/>
    </source>
</evidence>
<sequence>MKQLYSFLRPHRGNFLLALLCLLFQSAGVLYLPSLVADIINIGVANSDLNYIYKTGILMLIVVVISGVGAVLSTFYSAQVMSRLCGDMREAVFLKAMSYSRSDFQKIGTASMITRCTSDITIIQRTGGLFLRIMLPVPIMMVVGFSLSFSTNARLAWMLLCFIAFFLLAAILIGRKAIPMFETLQVKMDRLTYILREKITGTRVIRAFNRQNFEQERFYGSCRDFRDIAVQINRIFAILIPVLFLLLDMCVVFILWFGGIEVTKGTLQIGSIFALIEYMTIILFSGVMGALVFMEIPRAMACLHRINAVLNLESSLSDTDHIPEIQTRGSLEFRNVSFRYPGAEEPVLNNISFTAHSGQITAVIGSTGSGKSTLANLIPRFYGIQEGEILLDGVNIEQYPQKVLRDKIGFIPQKGFLFRGTIEDNIRFGKPDASMEEVRHAAEIAQAHSFISELEGGYEAYVAQGGTNLSGGQRQRVAIARALVKRPEVHVFDDSFSALDFQTDAMLRHALKKEVQNSILVIVAQRISTIMDADQIIVLEEGKMAGIGTHSELMENCAIYRQIAVSQLSEEELRQEGVL</sequence>
<evidence type="ECO:0000256" key="4">
    <source>
        <dbReference type="ARBA" id="ARBA00022692"/>
    </source>
</evidence>
<dbReference type="Proteomes" id="UP000254051">
    <property type="component" value="Unassembled WGS sequence"/>
</dbReference>
<keyword evidence="13" id="KW-1185">Reference proteome</keyword>
<dbReference type="GO" id="GO:0015421">
    <property type="term" value="F:ABC-type oligopeptide transporter activity"/>
    <property type="evidence" value="ECO:0007669"/>
    <property type="project" value="TreeGrafter"/>
</dbReference>
<dbReference type="RefSeq" id="WP_109709227.1">
    <property type="nucleotide sequence ID" value="NZ_QGDS01000002.1"/>
</dbReference>
<evidence type="ECO:0000256" key="1">
    <source>
        <dbReference type="ARBA" id="ARBA00004651"/>
    </source>
</evidence>
<dbReference type="PROSITE" id="PS50929">
    <property type="entry name" value="ABC_TM1F"/>
    <property type="match status" value="1"/>
</dbReference>
<dbReference type="OrthoDB" id="9762778at2"/>
<accession>A0A316A2B3</accession>
<feature type="domain" description="ABC transmembrane type-1" evidence="11">
    <location>
        <begin position="16"/>
        <end position="285"/>
    </location>
</feature>
<dbReference type="InterPro" id="IPR039421">
    <property type="entry name" value="Type_1_exporter"/>
</dbReference>
<dbReference type="CDD" id="cd18548">
    <property type="entry name" value="ABC_6TM_Tm287_like"/>
    <property type="match status" value="1"/>
</dbReference>
<feature type="transmembrane region" description="Helical" evidence="9">
    <location>
        <begin position="129"/>
        <end position="149"/>
    </location>
</feature>
<feature type="transmembrane region" description="Helical" evidence="9">
    <location>
        <begin position="269"/>
        <end position="293"/>
    </location>
</feature>
<keyword evidence="4 9" id="KW-0812">Transmembrane</keyword>
<protein>
    <submittedName>
        <fullName evidence="12">ATP-binding cassette, subfamily B</fullName>
    </submittedName>
</protein>
<keyword evidence="7 9" id="KW-1133">Transmembrane helix</keyword>
<dbReference type="GO" id="GO:0016887">
    <property type="term" value="F:ATP hydrolysis activity"/>
    <property type="evidence" value="ECO:0007669"/>
    <property type="project" value="InterPro"/>
</dbReference>
<feature type="domain" description="ABC transporter" evidence="10">
    <location>
        <begin position="331"/>
        <end position="566"/>
    </location>
</feature>
<evidence type="ECO:0000256" key="2">
    <source>
        <dbReference type="ARBA" id="ARBA00022448"/>
    </source>
</evidence>
<evidence type="ECO:0000256" key="6">
    <source>
        <dbReference type="ARBA" id="ARBA00022840"/>
    </source>
</evidence>
<dbReference type="PROSITE" id="PS50893">
    <property type="entry name" value="ABC_TRANSPORTER_2"/>
    <property type="match status" value="1"/>
</dbReference>
<evidence type="ECO:0000259" key="11">
    <source>
        <dbReference type="PROSITE" id="PS50929"/>
    </source>
</evidence>
<dbReference type="Gene3D" id="1.20.1560.10">
    <property type="entry name" value="ABC transporter type 1, transmembrane domain"/>
    <property type="match status" value="1"/>
</dbReference>
<dbReference type="PANTHER" id="PTHR43394">
    <property type="entry name" value="ATP-DEPENDENT PERMEASE MDL1, MITOCHONDRIAL"/>
    <property type="match status" value="1"/>
</dbReference>
<comment type="subcellular location">
    <subcellularLocation>
        <location evidence="1">Cell membrane</location>
        <topology evidence="1">Multi-pass membrane protein</topology>
    </subcellularLocation>
</comment>
<keyword evidence="8 9" id="KW-0472">Membrane</keyword>
<keyword evidence="6 12" id="KW-0067">ATP-binding</keyword>
<gene>
    <name evidence="12" type="ORF">SAMN05216529_102466</name>
</gene>
<dbReference type="SUPFAM" id="SSF90123">
    <property type="entry name" value="ABC transporter transmembrane region"/>
    <property type="match status" value="1"/>
</dbReference>
<dbReference type="InterPro" id="IPR027417">
    <property type="entry name" value="P-loop_NTPase"/>
</dbReference>
<dbReference type="GO" id="GO:0005524">
    <property type="term" value="F:ATP binding"/>
    <property type="evidence" value="ECO:0007669"/>
    <property type="project" value="UniProtKB-KW"/>
</dbReference>
<dbReference type="SMART" id="SM00382">
    <property type="entry name" value="AAA"/>
    <property type="match status" value="1"/>
</dbReference>